<keyword evidence="2" id="KW-0378">Hydrolase</keyword>
<dbReference type="InterPro" id="IPR036412">
    <property type="entry name" value="HAD-like_sf"/>
</dbReference>
<dbReference type="AlphaFoldDB" id="S4RIV5"/>
<dbReference type="GO" id="GO:0050124">
    <property type="term" value="F:N-acylneuraminate-9-phosphatase activity"/>
    <property type="evidence" value="ECO:0007669"/>
    <property type="project" value="TreeGrafter"/>
</dbReference>
<dbReference type="PANTHER" id="PTHR46470:SF3">
    <property type="entry name" value="N-ACYLNEURAMINATE-9-PHOSPHATASE"/>
    <property type="match status" value="1"/>
</dbReference>
<evidence type="ECO:0000256" key="2">
    <source>
        <dbReference type="ARBA" id="ARBA00022801"/>
    </source>
</evidence>
<dbReference type="STRING" id="7757.ENSPMAP00000005137"/>
<dbReference type="GO" id="GO:0046380">
    <property type="term" value="P:N-acetylneuraminate biosynthetic process"/>
    <property type="evidence" value="ECO:0007669"/>
    <property type="project" value="TreeGrafter"/>
</dbReference>
<dbReference type="Pfam" id="PF00702">
    <property type="entry name" value="Hydrolase"/>
    <property type="match status" value="1"/>
</dbReference>
<dbReference type="Gene3D" id="3.40.50.1000">
    <property type="entry name" value="HAD superfamily/HAD-like"/>
    <property type="match status" value="1"/>
</dbReference>
<dbReference type="Ensembl" id="ENSPMAT00000005156.1">
    <property type="protein sequence ID" value="ENSPMAP00000005137.1"/>
    <property type="gene ID" value="ENSPMAG00000004694.1"/>
</dbReference>
<protein>
    <submittedName>
        <fullName evidence="4">N-acetylneuraminic acid phosphatase</fullName>
    </submittedName>
</protein>
<dbReference type="SFLD" id="SFLDG01129">
    <property type="entry name" value="C1.5:_HAD__Beta-PGM__Phosphata"/>
    <property type="match status" value="1"/>
</dbReference>
<dbReference type="NCBIfam" id="TIGR01549">
    <property type="entry name" value="HAD-SF-IA-v1"/>
    <property type="match status" value="1"/>
</dbReference>
<sequence length="255" mass="27711">RKMDHVEAIIFDLDNTLVDTQGADVKAYEKIRKLLQSERPGRDPEPVVSHFRRALALMPSDPNASFPSTDAWRRELWARALLADLPSDPVAAAALAPACFALWNTTRLQNMRLSEAAHAMLLRLRASGRYRLALLTNGDGATQRAKVEACGCAELVDVVVFAGELPEEKPAPSAFHACCGLLGASPCRCVMVGDSLECDVRGAQAAGFAAAVWVRGSVARETIVDRDGGEGDGTRCRRFPVRSVVELEDVLRELE</sequence>
<dbReference type="InterPro" id="IPR006439">
    <property type="entry name" value="HAD-SF_hydro_IA"/>
</dbReference>
<dbReference type="PANTHER" id="PTHR46470">
    <property type="entry name" value="N-ACYLNEURAMINATE-9-PHOSPHATASE"/>
    <property type="match status" value="1"/>
</dbReference>
<reference evidence="4" key="2">
    <citation type="submission" date="2025-09" db="UniProtKB">
        <authorList>
            <consortium name="Ensembl"/>
        </authorList>
    </citation>
    <scope>IDENTIFICATION</scope>
</reference>
<dbReference type="SUPFAM" id="SSF56784">
    <property type="entry name" value="HAD-like"/>
    <property type="match status" value="1"/>
</dbReference>
<proteinExistence type="predicted"/>
<organism evidence="4">
    <name type="scientific">Petromyzon marinus</name>
    <name type="common">Sea lamprey</name>
    <dbReference type="NCBI Taxonomy" id="7757"/>
    <lineage>
        <taxon>Eukaryota</taxon>
        <taxon>Metazoa</taxon>
        <taxon>Chordata</taxon>
        <taxon>Craniata</taxon>
        <taxon>Vertebrata</taxon>
        <taxon>Cyclostomata</taxon>
        <taxon>Hyperoartia</taxon>
        <taxon>Petromyzontiformes</taxon>
        <taxon>Petromyzontidae</taxon>
        <taxon>Petromyzon</taxon>
    </lineage>
</organism>
<dbReference type="Gene3D" id="1.20.120.710">
    <property type="entry name" value="Haloacid dehalogenase hydrolase-like domain"/>
    <property type="match status" value="1"/>
</dbReference>
<accession>S4RIV5</accession>
<name>S4RIV5_PETMA</name>
<keyword evidence="3" id="KW-0460">Magnesium</keyword>
<comment type="cofactor">
    <cofactor evidence="1">
        <name>Mg(2+)</name>
        <dbReference type="ChEBI" id="CHEBI:18420"/>
    </cofactor>
</comment>
<dbReference type="InterPro" id="IPR051400">
    <property type="entry name" value="HAD-like_hydrolase"/>
</dbReference>
<dbReference type="GeneTree" id="ENSGT00390000003094"/>
<evidence type="ECO:0000256" key="1">
    <source>
        <dbReference type="ARBA" id="ARBA00001946"/>
    </source>
</evidence>
<reference evidence="4" key="1">
    <citation type="submission" date="2025-08" db="UniProtKB">
        <authorList>
            <consortium name="Ensembl"/>
        </authorList>
    </citation>
    <scope>IDENTIFICATION</scope>
</reference>
<dbReference type="SFLD" id="SFLDS00003">
    <property type="entry name" value="Haloacid_Dehalogenase"/>
    <property type="match status" value="1"/>
</dbReference>
<evidence type="ECO:0000313" key="4">
    <source>
        <dbReference type="Ensembl" id="ENSPMAP00000005137.1"/>
    </source>
</evidence>
<dbReference type="InterPro" id="IPR023214">
    <property type="entry name" value="HAD_sf"/>
</dbReference>
<evidence type="ECO:0000256" key="3">
    <source>
        <dbReference type="ARBA" id="ARBA00022842"/>
    </source>
</evidence>